<dbReference type="InterPro" id="IPR045851">
    <property type="entry name" value="AMP-bd_C_sf"/>
</dbReference>
<dbReference type="Gene3D" id="3.30.559.30">
    <property type="entry name" value="Nonribosomal peptide synthetase, condensation domain"/>
    <property type="match status" value="1"/>
</dbReference>
<keyword evidence="2" id="KW-0597">Phosphoprotein</keyword>
<dbReference type="InterPro" id="IPR001031">
    <property type="entry name" value="Thioesterase"/>
</dbReference>
<dbReference type="Pfam" id="PF00501">
    <property type="entry name" value="AMP-binding"/>
    <property type="match status" value="1"/>
</dbReference>
<accession>A0A3G2L336</accession>
<dbReference type="InterPro" id="IPR000873">
    <property type="entry name" value="AMP-dep_synth/lig_dom"/>
</dbReference>
<name>A0A3G2L336_9FLAO</name>
<sequence length="1332" mass="150068">MSEQITLFKESKSHNPFEGPEIERIAYTTPAQEEIWASCQIGSDDANRAYNESISIKLTGDVEVSALESAFQTILARHESLRSVFSTDGRYMSVLKNIETEVVNHDLTSLDSLEKDEAFKKILKAEAHYLFDLNKGPLVKASLVRLSQNQYFFNLMAHHIICDGWSFGILIQELGSFYSALVEERGAQLPLAESFVDYAHEQRKRMLKGEYDQDFSFWLNEYKQSIPDFSLPIDFDAQKLRTYESKRADFHFDQEVLNAIKNTGLKVGSSLVSTLLATFEIFLFKETGHENIAVGLPTAGQPAVGKNRLVGHCVNALPIRSNPRPNVSFEEYLKERKTQLFDAYDHQQLSFGQLLQKLNIARDPARVPLIPIMFNIDLGMAEGVAFSGLQFEIVSNPRAFETFELFLNLTGSDKGIVFEWSYNVNLFKSSSIERMMAAFETLARQLAENPKTELGEIIGLKTREVYERLNETRVPFQKLPLHKLVFHTIEEHLNNEAIRFKEQSINYESLQKEVNQTAHYLQKVGIRPCDVVGVALSQSIELVTVLLAISQCGAAYLPLDASYPMARKQYMLSDSGARFLIMDDYKTFPEDLDVKVLQLQVIQEERKQQSILPLEQDVEMSSMIYLLYTSGSTGRPKGVSISHQNLANLLCSIAEKPGMNSNDRLLSVTNISFDIAQLELFLPLMVGGLLVLTDQDTAKDGRLLIELIEEESITILQATPARWQMLLDSGWEKPLPLKAFCGGEPLSKNLANNLLERCSEVWNMYGPTETTIYSLIKQVEDEDNVITIGRPVQNTQVYILGQNGGLALPGHIGEIAIGGDGVSVGYWGRPELTEEKFISNGYSALQDATLYKTGDLGRLLPNGEIECLGRVDDQIKVRGYRIEPGEIEYELSKFSEVKTAVVLGVDNRLVAYLLIKEGHAEEVVKEKWRQGLAKQLPAHFVPHEFMVLSEMPKTLNGKIDKKALQQLVLDQPSHVSNSFTAPRTEEEIMVAEVWQECLQLEAIDIHANFFELGGHSLTAVKVMALLEQRSGKRLPLSSLLEYSTISKFATLFESRSSAENASWKSLVPIKASGSRPPLYIVHGGGLNVLIFNALGKYLDVDQPVYGLQAKGLNGIDEPLGSVEEMASHYLSEIMEANASGPYLLAGYSFGGIIAYEMAKQLLAQKKTVAMLGLFDTYVFPPYYHKTALKRKWAIAKYTFGKFFYVLHKVVTDKEALLERINGRAEDIKQLLRNDGSSKEEQHQIRYQQPLKLDQKNNEAMSKYHIVPIDIEVDLFRVEKDTFYVHDKKYMGWNELAKKGVKVHSIPGDHTLIFSPPHDKKSAEILQKVLRLK</sequence>
<dbReference type="InterPro" id="IPR001242">
    <property type="entry name" value="Condensation_dom"/>
</dbReference>
<dbReference type="InterPro" id="IPR020845">
    <property type="entry name" value="AMP-binding_CS"/>
</dbReference>
<dbReference type="Gene3D" id="3.40.50.980">
    <property type="match status" value="2"/>
</dbReference>
<dbReference type="SUPFAM" id="SSF47336">
    <property type="entry name" value="ACP-like"/>
    <property type="match status" value="1"/>
</dbReference>
<evidence type="ECO:0000259" key="3">
    <source>
        <dbReference type="PROSITE" id="PS50075"/>
    </source>
</evidence>
<dbReference type="SUPFAM" id="SSF56801">
    <property type="entry name" value="Acetyl-CoA synthetase-like"/>
    <property type="match status" value="1"/>
</dbReference>
<dbReference type="Pfam" id="PF00550">
    <property type="entry name" value="PP-binding"/>
    <property type="match status" value="1"/>
</dbReference>
<dbReference type="FunFam" id="3.40.50.980:FF:000001">
    <property type="entry name" value="Non-ribosomal peptide synthetase"/>
    <property type="match status" value="1"/>
</dbReference>
<keyword evidence="1" id="KW-0596">Phosphopantetheine</keyword>
<dbReference type="PANTHER" id="PTHR45527:SF1">
    <property type="entry name" value="FATTY ACID SYNTHASE"/>
    <property type="match status" value="1"/>
</dbReference>
<proteinExistence type="predicted"/>
<keyword evidence="5" id="KW-1185">Reference proteome</keyword>
<dbReference type="Pfam" id="PF00975">
    <property type="entry name" value="Thioesterase"/>
    <property type="match status" value="1"/>
</dbReference>
<dbReference type="OrthoDB" id="9778690at2"/>
<dbReference type="Gene3D" id="3.30.300.30">
    <property type="match status" value="1"/>
</dbReference>
<dbReference type="SUPFAM" id="SSF53474">
    <property type="entry name" value="alpha/beta-Hydrolases"/>
    <property type="match status" value="1"/>
</dbReference>
<dbReference type="InterPro" id="IPR020806">
    <property type="entry name" value="PKS_PP-bd"/>
</dbReference>
<dbReference type="PROSITE" id="PS00455">
    <property type="entry name" value="AMP_BINDING"/>
    <property type="match status" value="1"/>
</dbReference>
<dbReference type="Gene3D" id="2.30.38.10">
    <property type="entry name" value="Luciferase, Domain 3"/>
    <property type="match status" value="1"/>
</dbReference>
<dbReference type="Gene3D" id="3.30.559.10">
    <property type="entry name" value="Chloramphenicol acetyltransferase-like domain"/>
    <property type="match status" value="1"/>
</dbReference>
<dbReference type="GO" id="GO:0003824">
    <property type="term" value="F:catalytic activity"/>
    <property type="evidence" value="ECO:0007669"/>
    <property type="project" value="InterPro"/>
</dbReference>
<dbReference type="RefSeq" id="WP_121847726.1">
    <property type="nucleotide sequence ID" value="NZ_CP032050.1"/>
</dbReference>
<dbReference type="Gene3D" id="3.40.50.1820">
    <property type="entry name" value="alpha/beta hydrolase"/>
    <property type="match status" value="1"/>
</dbReference>
<dbReference type="CDD" id="cd19531">
    <property type="entry name" value="LCL_NRPS-like"/>
    <property type="match status" value="1"/>
</dbReference>
<evidence type="ECO:0000313" key="5">
    <source>
        <dbReference type="Proteomes" id="UP000276309"/>
    </source>
</evidence>
<dbReference type="InterPro" id="IPR009081">
    <property type="entry name" value="PP-bd_ACP"/>
</dbReference>
<dbReference type="SMART" id="SM00823">
    <property type="entry name" value="PKS_PP"/>
    <property type="match status" value="1"/>
</dbReference>
<dbReference type="GO" id="GO:0044550">
    <property type="term" value="P:secondary metabolite biosynthetic process"/>
    <property type="evidence" value="ECO:0007669"/>
    <property type="project" value="TreeGrafter"/>
</dbReference>
<dbReference type="InterPro" id="IPR010071">
    <property type="entry name" value="AA_adenyl_dom"/>
</dbReference>
<dbReference type="InterPro" id="IPR023213">
    <property type="entry name" value="CAT-like_dom_sf"/>
</dbReference>
<dbReference type="InterPro" id="IPR029058">
    <property type="entry name" value="AB_hydrolase_fold"/>
</dbReference>
<evidence type="ECO:0000256" key="1">
    <source>
        <dbReference type="ARBA" id="ARBA00022450"/>
    </source>
</evidence>
<dbReference type="GO" id="GO:0031177">
    <property type="term" value="F:phosphopantetheine binding"/>
    <property type="evidence" value="ECO:0007669"/>
    <property type="project" value="InterPro"/>
</dbReference>
<dbReference type="SUPFAM" id="SSF52777">
    <property type="entry name" value="CoA-dependent acyltransferases"/>
    <property type="match status" value="2"/>
</dbReference>
<dbReference type="PROSITE" id="PS50075">
    <property type="entry name" value="CARRIER"/>
    <property type="match status" value="1"/>
</dbReference>
<reference evidence="4 5" key="1">
    <citation type="submission" date="2018-08" db="EMBL/GenBank/DDBJ databases">
        <title>The reduced genetic potential of extracellular carbohydrate catabolism in Euzebyella marina RN62, a Flavobacteriia bacterium isolated from the hadal water.</title>
        <authorList>
            <person name="Xue C."/>
        </authorList>
    </citation>
    <scope>NUCLEOTIDE SEQUENCE [LARGE SCALE GENOMIC DNA]</scope>
    <source>
        <strain evidence="4 5">RN62</strain>
    </source>
</reference>
<dbReference type="GO" id="GO:0043041">
    <property type="term" value="P:amino acid activation for nonribosomal peptide biosynthetic process"/>
    <property type="evidence" value="ECO:0007669"/>
    <property type="project" value="TreeGrafter"/>
</dbReference>
<dbReference type="NCBIfam" id="TIGR01733">
    <property type="entry name" value="AA-adenyl-dom"/>
    <property type="match status" value="1"/>
</dbReference>
<dbReference type="KEGG" id="emar:D1013_04385"/>
<dbReference type="Proteomes" id="UP000276309">
    <property type="component" value="Chromosome"/>
</dbReference>
<feature type="domain" description="Carrier" evidence="3">
    <location>
        <begin position="981"/>
        <end position="1056"/>
    </location>
</feature>
<evidence type="ECO:0000313" key="4">
    <source>
        <dbReference type="EMBL" id="AYN66674.1"/>
    </source>
</evidence>
<dbReference type="Pfam" id="PF13193">
    <property type="entry name" value="AMP-binding_C"/>
    <property type="match status" value="1"/>
</dbReference>
<dbReference type="InterPro" id="IPR036736">
    <property type="entry name" value="ACP-like_sf"/>
</dbReference>
<protein>
    <submittedName>
        <fullName evidence="4">Non-ribosomal peptide synthetase</fullName>
    </submittedName>
</protein>
<organism evidence="4 5">
    <name type="scientific">Euzebyella marina</name>
    <dbReference type="NCBI Taxonomy" id="1761453"/>
    <lineage>
        <taxon>Bacteria</taxon>
        <taxon>Pseudomonadati</taxon>
        <taxon>Bacteroidota</taxon>
        <taxon>Flavobacteriia</taxon>
        <taxon>Flavobacteriales</taxon>
        <taxon>Flavobacteriaceae</taxon>
        <taxon>Euzebyella</taxon>
    </lineage>
</organism>
<dbReference type="Gene3D" id="1.10.1200.10">
    <property type="entry name" value="ACP-like"/>
    <property type="match status" value="1"/>
</dbReference>
<dbReference type="GO" id="GO:0005737">
    <property type="term" value="C:cytoplasm"/>
    <property type="evidence" value="ECO:0007669"/>
    <property type="project" value="TreeGrafter"/>
</dbReference>
<dbReference type="Pfam" id="PF00668">
    <property type="entry name" value="Condensation"/>
    <property type="match status" value="1"/>
</dbReference>
<dbReference type="InterPro" id="IPR025110">
    <property type="entry name" value="AMP-bd_C"/>
</dbReference>
<evidence type="ECO:0000256" key="2">
    <source>
        <dbReference type="ARBA" id="ARBA00022553"/>
    </source>
</evidence>
<dbReference type="PANTHER" id="PTHR45527">
    <property type="entry name" value="NONRIBOSOMAL PEPTIDE SYNTHETASE"/>
    <property type="match status" value="1"/>
</dbReference>
<gene>
    <name evidence="4" type="ORF">D1013_04385</name>
</gene>
<dbReference type="EMBL" id="CP032050">
    <property type="protein sequence ID" value="AYN66674.1"/>
    <property type="molecule type" value="Genomic_DNA"/>
</dbReference>